<dbReference type="Gene3D" id="3.30.465.10">
    <property type="match status" value="1"/>
</dbReference>
<dbReference type="SUPFAM" id="SSF56176">
    <property type="entry name" value="FAD-binding/transporter-associated domain-like"/>
    <property type="match status" value="1"/>
</dbReference>
<feature type="domain" description="FAD-binding PCMH-type" evidence="2">
    <location>
        <begin position="12"/>
        <end position="179"/>
    </location>
</feature>
<dbReference type="InterPro" id="IPR006094">
    <property type="entry name" value="Oxid_FAD_bind_N"/>
</dbReference>
<evidence type="ECO:0000313" key="3">
    <source>
        <dbReference type="EMBL" id="GGD16368.1"/>
    </source>
</evidence>
<dbReference type="Pfam" id="PF01565">
    <property type="entry name" value="FAD_binding_4"/>
    <property type="match status" value="1"/>
</dbReference>
<gene>
    <name evidence="3" type="ORF">GCM10011335_18910</name>
</gene>
<reference evidence="3" key="2">
    <citation type="submission" date="2020-09" db="EMBL/GenBank/DDBJ databases">
        <authorList>
            <person name="Sun Q."/>
            <person name="Zhou Y."/>
        </authorList>
    </citation>
    <scope>NUCLEOTIDE SEQUENCE</scope>
    <source>
        <strain evidence="3">CGMCC 1.15493</strain>
    </source>
</reference>
<dbReference type="EMBL" id="BMJJ01000004">
    <property type="protein sequence ID" value="GGD16368.1"/>
    <property type="molecule type" value="Genomic_DNA"/>
</dbReference>
<evidence type="ECO:0000259" key="2">
    <source>
        <dbReference type="PROSITE" id="PS51387"/>
    </source>
</evidence>
<dbReference type="InterPro" id="IPR010031">
    <property type="entry name" value="FAD_lactone_oxidase-like"/>
</dbReference>
<comment type="caution">
    <text evidence="3">The sequence shown here is derived from an EMBL/GenBank/DDBJ whole genome shotgun (WGS) entry which is preliminary data.</text>
</comment>
<evidence type="ECO:0000256" key="1">
    <source>
        <dbReference type="ARBA" id="ARBA00022827"/>
    </source>
</evidence>
<sequence length="460" mass="50030">MSERGLSSWGRTFPDRGRRAVPASRFDWSEKTATDAFLPYGNGRSYGDSCLNHAGTLIDSRRADAVLAFDAKTGLLTAEAGILLSAITRLVAPQGWFLPVTPGTQFVTLGGAIANDVHGKNHHRRGSFGCWVRSVDLERSDRGVSLCTPSQNAELFKATIGGMGLTGLVRSATIQLLKVPSLTIDETTTRFDRLADYFDLAEEADERHEYAVAWIDSLSRGTSFGRGHLIAGDHAATGDSEGIARPPLLRVPFTPPVSPLRGWPLRAFNEAYFHKAPSGTSRRQVGFDGFFYPLDRIGQWNRLYGPKGLHQHQSLVPFADAKAVIGELLACAGAHGQGSFLTVLKRFGAVESPGLLSFPRPGYTLTLDFPHRGKKTLEMLAALDAITLAAGGRINPYKDSRMTAETFAAGFPGWRALERLRDPAILSDFWRRTALVLPPEAVAAWPADDGFRKGRSSLPA</sequence>
<dbReference type="AlphaFoldDB" id="A0A916XW17"/>
<evidence type="ECO:0000313" key="4">
    <source>
        <dbReference type="Proteomes" id="UP000613160"/>
    </source>
</evidence>
<proteinExistence type="predicted"/>
<protein>
    <submittedName>
        <fullName evidence="3">FAD-linked oxidase</fullName>
    </submittedName>
</protein>
<dbReference type="GO" id="GO:0003885">
    <property type="term" value="F:D-arabinono-1,4-lactone oxidase activity"/>
    <property type="evidence" value="ECO:0007669"/>
    <property type="project" value="TreeGrafter"/>
</dbReference>
<keyword evidence="4" id="KW-1185">Reference proteome</keyword>
<name>A0A916XW17_9HYPH</name>
<dbReference type="Proteomes" id="UP000613160">
    <property type="component" value="Unassembled WGS sequence"/>
</dbReference>
<dbReference type="GO" id="GO:0071949">
    <property type="term" value="F:FAD binding"/>
    <property type="evidence" value="ECO:0007669"/>
    <property type="project" value="InterPro"/>
</dbReference>
<dbReference type="PROSITE" id="PS51387">
    <property type="entry name" value="FAD_PCMH"/>
    <property type="match status" value="1"/>
</dbReference>
<dbReference type="InterPro" id="IPR016169">
    <property type="entry name" value="FAD-bd_PCMH_sub2"/>
</dbReference>
<dbReference type="PANTHER" id="PTHR43762">
    <property type="entry name" value="L-GULONOLACTONE OXIDASE"/>
    <property type="match status" value="1"/>
</dbReference>
<accession>A0A916XW17</accession>
<keyword evidence="1" id="KW-0274">FAD</keyword>
<dbReference type="InterPro" id="IPR036318">
    <property type="entry name" value="FAD-bd_PCMH-like_sf"/>
</dbReference>
<organism evidence="3 4">
    <name type="scientific">Aureimonas glaciei</name>
    <dbReference type="NCBI Taxonomy" id="1776957"/>
    <lineage>
        <taxon>Bacteria</taxon>
        <taxon>Pseudomonadati</taxon>
        <taxon>Pseudomonadota</taxon>
        <taxon>Alphaproteobacteria</taxon>
        <taxon>Hyphomicrobiales</taxon>
        <taxon>Aurantimonadaceae</taxon>
        <taxon>Aureimonas</taxon>
    </lineage>
</organism>
<dbReference type="PANTHER" id="PTHR43762:SF1">
    <property type="entry name" value="D-ARABINONO-1,4-LACTONE OXIDASE"/>
    <property type="match status" value="1"/>
</dbReference>
<dbReference type="InterPro" id="IPR016166">
    <property type="entry name" value="FAD-bd_PCMH"/>
</dbReference>
<keyword evidence="1" id="KW-0285">Flavoprotein</keyword>
<reference evidence="3" key="1">
    <citation type="journal article" date="2014" name="Int. J. Syst. Evol. Microbiol.">
        <title>Complete genome sequence of Corynebacterium casei LMG S-19264T (=DSM 44701T), isolated from a smear-ripened cheese.</title>
        <authorList>
            <consortium name="US DOE Joint Genome Institute (JGI-PGF)"/>
            <person name="Walter F."/>
            <person name="Albersmeier A."/>
            <person name="Kalinowski J."/>
            <person name="Ruckert C."/>
        </authorList>
    </citation>
    <scope>NUCLEOTIDE SEQUENCE</scope>
    <source>
        <strain evidence="3">CGMCC 1.15493</strain>
    </source>
</reference>
<dbReference type="RefSeq" id="WP_188850366.1">
    <property type="nucleotide sequence ID" value="NZ_BMJJ01000004.1"/>
</dbReference>